<dbReference type="GO" id="GO:0005737">
    <property type="term" value="C:cytoplasm"/>
    <property type="evidence" value="ECO:0007669"/>
    <property type="project" value="TreeGrafter"/>
</dbReference>
<dbReference type="Gene3D" id="3.40.50.720">
    <property type="entry name" value="NAD(P)-binding Rossmann-like Domain"/>
    <property type="match status" value="1"/>
</dbReference>
<name>A0A165H6A3_9BASI</name>
<protein>
    <submittedName>
        <fullName evidence="1">NAD(P)-binding protein</fullName>
    </submittedName>
</protein>
<accession>A0A165H6A3</accession>
<dbReference type="AlphaFoldDB" id="A0A165H6A3"/>
<gene>
    <name evidence="1" type="ORF">CALCODRAFT_516491</name>
</gene>
<evidence type="ECO:0000313" key="1">
    <source>
        <dbReference type="EMBL" id="KZT58911.1"/>
    </source>
</evidence>
<dbReference type="OrthoDB" id="10000533at2759"/>
<dbReference type="PANTHER" id="PTHR48079:SF3">
    <property type="entry name" value="NAD-DEPENDENT EPIMERASE_DEHYDRATASE DOMAIN-CONTAINING PROTEIN"/>
    <property type="match status" value="1"/>
</dbReference>
<keyword evidence="2" id="KW-1185">Reference proteome</keyword>
<dbReference type="STRING" id="1353952.A0A165H6A3"/>
<dbReference type="PANTHER" id="PTHR48079">
    <property type="entry name" value="PROTEIN YEEZ"/>
    <property type="match status" value="1"/>
</dbReference>
<evidence type="ECO:0000313" key="2">
    <source>
        <dbReference type="Proteomes" id="UP000076842"/>
    </source>
</evidence>
<organism evidence="1 2">
    <name type="scientific">Calocera cornea HHB12733</name>
    <dbReference type="NCBI Taxonomy" id="1353952"/>
    <lineage>
        <taxon>Eukaryota</taxon>
        <taxon>Fungi</taxon>
        <taxon>Dikarya</taxon>
        <taxon>Basidiomycota</taxon>
        <taxon>Agaricomycotina</taxon>
        <taxon>Dacrymycetes</taxon>
        <taxon>Dacrymycetales</taxon>
        <taxon>Dacrymycetaceae</taxon>
        <taxon>Calocera</taxon>
    </lineage>
</organism>
<dbReference type="GO" id="GO:0004029">
    <property type="term" value="F:aldehyde dehydrogenase (NAD+) activity"/>
    <property type="evidence" value="ECO:0007669"/>
    <property type="project" value="TreeGrafter"/>
</dbReference>
<dbReference type="InterPro" id="IPR051783">
    <property type="entry name" value="NAD(P)-dependent_oxidoreduct"/>
</dbReference>
<reference evidence="1 2" key="1">
    <citation type="journal article" date="2016" name="Mol. Biol. Evol.">
        <title>Comparative Genomics of Early-Diverging Mushroom-Forming Fungi Provides Insights into the Origins of Lignocellulose Decay Capabilities.</title>
        <authorList>
            <person name="Nagy L.G."/>
            <person name="Riley R."/>
            <person name="Tritt A."/>
            <person name="Adam C."/>
            <person name="Daum C."/>
            <person name="Floudas D."/>
            <person name="Sun H."/>
            <person name="Yadav J.S."/>
            <person name="Pangilinan J."/>
            <person name="Larsson K.H."/>
            <person name="Matsuura K."/>
            <person name="Barry K."/>
            <person name="Labutti K."/>
            <person name="Kuo R."/>
            <person name="Ohm R.A."/>
            <person name="Bhattacharya S.S."/>
            <person name="Shirouzu T."/>
            <person name="Yoshinaga Y."/>
            <person name="Martin F.M."/>
            <person name="Grigoriev I.V."/>
            <person name="Hibbett D.S."/>
        </authorList>
    </citation>
    <scope>NUCLEOTIDE SEQUENCE [LARGE SCALE GENOMIC DNA]</scope>
    <source>
        <strain evidence="1 2">HHB12733</strain>
    </source>
</reference>
<dbReference type="Proteomes" id="UP000076842">
    <property type="component" value="Unassembled WGS sequence"/>
</dbReference>
<dbReference type="EMBL" id="KV423946">
    <property type="protein sequence ID" value="KZT58911.1"/>
    <property type="molecule type" value="Genomic_DNA"/>
</dbReference>
<dbReference type="InParanoid" id="A0A165H6A3"/>
<dbReference type="InterPro" id="IPR036291">
    <property type="entry name" value="NAD(P)-bd_dom_sf"/>
</dbReference>
<proteinExistence type="predicted"/>
<sequence length="293" mass="31241">MKVLIIGATGFIGLPVSQAFVRNGHEVYGSTRQPSKAALLGASEILPLIGDAWKSKAAEMDVIIDCASAGPGALEYLEIAAAASKERGDNYKITYIYASGTWIHGDYSVRNYGLADERAPPKTPAELVAWRPAVEGAILSNPHVNGIVIRPALLYGGSMSLLEPMFKAAIGGKVEWFGNPGGRFSLIHNDDLAELFVQVGEAGPICKGLTFDGANPQSESVEDVLAALARVSGVKDYTYRKPATAFEVALSTAGISRPSLARRLFGWSPKKMGLVDGMHIYYPSYVASQAAQH</sequence>
<dbReference type="SUPFAM" id="SSF51735">
    <property type="entry name" value="NAD(P)-binding Rossmann-fold domains"/>
    <property type="match status" value="1"/>
</dbReference>